<feature type="non-terminal residue" evidence="1">
    <location>
        <position position="203"/>
    </location>
</feature>
<dbReference type="EMBL" id="JARQWQ010000131">
    <property type="protein sequence ID" value="KAK2549160.1"/>
    <property type="molecule type" value="Genomic_DNA"/>
</dbReference>
<reference evidence="1" key="2">
    <citation type="journal article" date="2023" name="Science">
        <title>Genomic signatures of disease resistance in endangered staghorn corals.</title>
        <authorList>
            <person name="Vollmer S.V."/>
            <person name="Selwyn J.D."/>
            <person name="Despard B.A."/>
            <person name="Roesel C.L."/>
        </authorList>
    </citation>
    <scope>NUCLEOTIDE SEQUENCE</scope>
    <source>
        <strain evidence="1">K2</strain>
    </source>
</reference>
<reference evidence="1" key="1">
    <citation type="journal article" date="2023" name="G3 (Bethesda)">
        <title>Whole genome assembly and annotation of the endangered Caribbean coral Acropora cervicornis.</title>
        <authorList>
            <person name="Selwyn J.D."/>
            <person name="Vollmer S.V."/>
        </authorList>
    </citation>
    <scope>NUCLEOTIDE SEQUENCE</scope>
    <source>
        <strain evidence="1">K2</strain>
    </source>
</reference>
<gene>
    <name evidence="1" type="ORF">P5673_030541</name>
</gene>
<organism evidence="1 2">
    <name type="scientific">Acropora cervicornis</name>
    <name type="common">Staghorn coral</name>
    <dbReference type="NCBI Taxonomy" id="6130"/>
    <lineage>
        <taxon>Eukaryota</taxon>
        <taxon>Metazoa</taxon>
        <taxon>Cnidaria</taxon>
        <taxon>Anthozoa</taxon>
        <taxon>Hexacorallia</taxon>
        <taxon>Scleractinia</taxon>
        <taxon>Astrocoeniina</taxon>
        <taxon>Acroporidae</taxon>
        <taxon>Acropora</taxon>
    </lineage>
</organism>
<keyword evidence="2" id="KW-1185">Reference proteome</keyword>
<dbReference type="Proteomes" id="UP001249851">
    <property type="component" value="Unassembled WGS sequence"/>
</dbReference>
<proteinExistence type="predicted"/>
<protein>
    <submittedName>
        <fullName evidence="1">Uncharacterized protein</fullName>
    </submittedName>
</protein>
<comment type="caution">
    <text evidence="1">The sequence shown here is derived from an EMBL/GenBank/DDBJ whole genome shotgun (WGS) entry which is preliminary data.</text>
</comment>
<evidence type="ECO:0000313" key="2">
    <source>
        <dbReference type="Proteomes" id="UP001249851"/>
    </source>
</evidence>
<evidence type="ECO:0000313" key="1">
    <source>
        <dbReference type="EMBL" id="KAK2549160.1"/>
    </source>
</evidence>
<sequence length="203" mass="22380">MGKTSMSSSVGVENALRLALHFHVLWHHLDQALNQLTGPTPTGVRESTMNMALTMHETLLTFGGVADTCLQLTQGASAIRLDVSKEDIKKKVLCLPGRFCNAKRVYNRFSSSLQRSPQVTEQCELASESLANFKKSLGISIEIQKSSVFYKALPSALAGSKHHLGALNLSSDDYRRKFLKKDDLLPSSKRDTLVGNHPLNEEL</sequence>
<accession>A0AAD9PV07</accession>
<name>A0AAD9PV07_ACRCE</name>
<dbReference type="AlphaFoldDB" id="A0AAD9PV07"/>